<evidence type="ECO:0008006" key="4">
    <source>
        <dbReference type="Google" id="ProtNLM"/>
    </source>
</evidence>
<feature type="region of interest" description="Disordered" evidence="1">
    <location>
        <begin position="78"/>
        <end position="100"/>
    </location>
</feature>
<sequence length="100" mass="11788">MKTQFNGTNTRTPKNLAQQLIVELSKNLSVQQRQSLLDIYIALDRAENTNYDLNQQRLLEAQEQAFWSANDADIQQEYPEEWTRRTSRSQAQAYTHHTFK</sequence>
<comment type="caution">
    <text evidence="2">The sequence shown here is derived from an EMBL/GenBank/DDBJ whole genome shotgun (WGS) entry which is preliminary data.</text>
</comment>
<reference evidence="2" key="2">
    <citation type="journal article" date="2022" name="Sci. Total Environ.">
        <title>Prevalence, transmission, and molecular epidemiology of tet(X)-positive bacteria among humans, animals, and environmental niches in China: An epidemiological, and genomic-based study.</title>
        <authorList>
            <person name="Dong N."/>
            <person name="Zeng Y."/>
            <person name="Cai C."/>
            <person name="Sun C."/>
            <person name="Lu J."/>
            <person name="Liu C."/>
            <person name="Zhou H."/>
            <person name="Sun Q."/>
            <person name="Shu L."/>
            <person name="Wang H."/>
            <person name="Wang Y."/>
            <person name="Wang S."/>
            <person name="Wu C."/>
            <person name="Chan E.W."/>
            <person name="Chen G."/>
            <person name="Shen Z."/>
            <person name="Chen S."/>
            <person name="Zhang R."/>
        </authorList>
    </citation>
    <scope>NUCLEOTIDE SEQUENCE</scope>
    <source>
        <strain evidence="2">DF49-4</strain>
    </source>
</reference>
<evidence type="ECO:0000256" key="1">
    <source>
        <dbReference type="SAM" id="MobiDB-lite"/>
    </source>
</evidence>
<dbReference type="RefSeq" id="WP_286381297.1">
    <property type="nucleotide sequence ID" value="NZ_JACANG010000019.1"/>
</dbReference>
<dbReference type="AlphaFoldDB" id="A0AB35M3V8"/>
<dbReference type="EMBL" id="JACANG010000019">
    <property type="protein sequence ID" value="MDM1719460.1"/>
    <property type="molecule type" value="Genomic_DNA"/>
</dbReference>
<evidence type="ECO:0000313" key="2">
    <source>
        <dbReference type="EMBL" id="MDM1719460.1"/>
    </source>
</evidence>
<dbReference type="Proteomes" id="UP001174419">
    <property type="component" value="Unassembled WGS sequence"/>
</dbReference>
<proteinExistence type="predicted"/>
<gene>
    <name evidence="2" type="ORF">HX110_10035</name>
</gene>
<name>A0AB35M3V8_9GAMM</name>
<organism evidence="2 3">
    <name type="scientific">Acinetobacter towneri</name>
    <dbReference type="NCBI Taxonomy" id="202956"/>
    <lineage>
        <taxon>Bacteria</taxon>
        <taxon>Pseudomonadati</taxon>
        <taxon>Pseudomonadota</taxon>
        <taxon>Gammaproteobacteria</taxon>
        <taxon>Moraxellales</taxon>
        <taxon>Moraxellaceae</taxon>
        <taxon>Acinetobacter</taxon>
    </lineage>
</organism>
<protein>
    <recommendedName>
        <fullName evidence="4">Toxin-antitoxin system protein</fullName>
    </recommendedName>
</protein>
<reference evidence="2" key="1">
    <citation type="submission" date="2020-06" db="EMBL/GenBank/DDBJ databases">
        <authorList>
            <person name="Dong N."/>
        </authorList>
    </citation>
    <scope>NUCLEOTIDE SEQUENCE</scope>
    <source>
        <strain evidence="2">DF49-4</strain>
    </source>
</reference>
<feature type="compositionally biased region" description="Polar residues" evidence="1">
    <location>
        <begin position="88"/>
        <end position="100"/>
    </location>
</feature>
<accession>A0AB35M3V8</accession>
<evidence type="ECO:0000313" key="3">
    <source>
        <dbReference type="Proteomes" id="UP001174419"/>
    </source>
</evidence>